<reference evidence="2 3" key="1">
    <citation type="submission" date="2020-09" db="EMBL/GenBank/DDBJ databases">
        <title>De no assembly of potato wild relative species, Solanum commersonii.</title>
        <authorList>
            <person name="Cho K."/>
        </authorList>
    </citation>
    <scope>NUCLEOTIDE SEQUENCE [LARGE SCALE GENOMIC DNA]</scope>
    <source>
        <strain evidence="2">LZ3.2</strain>
        <tissue evidence="2">Leaf</tissue>
    </source>
</reference>
<sequence length="72" mass="7857">MVGTPLLTQRFVPPSVSFSSTAAPSATPDYETPILAPGQKDKHSRVMIEPDGSSRLFTHAYHSWSEIGNSIR</sequence>
<gene>
    <name evidence="2" type="ORF">H5410_022013</name>
</gene>
<accession>A0A9J5ZGV7</accession>
<evidence type="ECO:0000256" key="1">
    <source>
        <dbReference type="SAM" id="MobiDB-lite"/>
    </source>
</evidence>
<protein>
    <submittedName>
        <fullName evidence="2">Uncharacterized protein</fullName>
    </submittedName>
</protein>
<feature type="region of interest" description="Disordered" evidence="1">
    <location>
        <begin position="17"/>
        <end position="44"/>
    </location>
</feature>
<proteinExistence type="predicted"/>
<dbReference type="OrthoDB" id="1434255at2759"/>
<evidence type="ECO:0000313" key="2">
    <source>
        <dbReference type="EMBL" id="KAG5610732.1"/>
    </source>
</evidence>
<evidence type="ECO:0000313" key="3">
    <source>
        <dbReference type="Proteomes" id="UP000824120"/>
    </source>
</evidence>
<dbReference type="AlphaFoldDB" id="A0A9J5ZGV7"/>
<organism evidence="2 3">
    <name type="scientific">Solanum commersonii</name>
    <name type="common">Commerson's wild potato</name>
    <name type="synonym">Commerson's nightshade</name>
    <dbReference type="NCBI Taxonomy" id="4109"/>
    <lineage>
        <taxon>Eukaryota</taxon>
        <taxon>Viridiplantae</taxon>
        <taxon>Streptophyta</taxon>
        <taxon>Embryophyta</taxon>
        <taxon>Tracheophyta</taxon>
        <taxon>Spermatophyta</taxon>
        <taxon>Magnoliopsida</taxon>
        <taxon>eudicotyledons</taxon>
        <taxon>Gunneridae</taxon>
        <taxon>Pentapetalae</taxon>
        <taxon>asterids</taxon>
        <taxon>lamiids</taxon>
        <taxon>Solanales</taxon>
        <taxon>Solanaceae</taxon>
        <taxon>Solanoideae</taxon>
        <taxon>Solaneae</taxon>
        <taxon>Solanum</taxon>
    </lineage>
</organism>
<keyword evidence="3" id="KW-1185">Reference proteome</keyword>
<dbReference type="Proteomes" id="UP000824120">
    <property type="component" value="Chromosome 4"/>
</dbReference>
<feature type="compositionally biased region" description="Low complexity" evidence="1">
    <location>
        <begin position="17"/>
        <end position="28"/>
    </location>
</feature>
<dbReference type="EMBL" id="JACXVP010000004">
    <property type="protein sequence ID" value="KAG5610732.1"/>
    <property type="molecule type" value="Genomic_DNA"/>
</dbReference>
<name>A0A9J5ZGV7_SOLCO</name>
<comment type="caution">
    <text evidence="2">The sequence shown here is derived from an EMBL/GenBank/DDBJ whole genome shotgun (WGS) entry which is preliminary data.</text>
</comment>